<keyword evidence="2" id="KW-1185">Reference proteome</keyword>
<dbReference type="EMBL" id="BLXT01007728">
    <property type="protein sequence ID" value="GFO41869.1"/>
    <property type="molecule type" value="Genomic_DNA"/>
</dbReference>
<reference evidence="1 2" key="1">
    <citation type="journal article" date="2021" name="Elife">
        <title>Chloroplast acquisition without the gene transfer in kleptoplastic sea slugs, Plakobranchus ocellatus.</title>
        <authorList>
            <person name="Maeda T."/>
            <person name="Takahashi S."/>
            <person name="Yoshida T."/>
            <person name="Shimamura S."/>
            <person name="Takaki Y."/>
            <person name="Nagai Y."/>
            <person name="Toyoda A."/>
            <person name="Suzuki Y."/>
            <person name="Arimoto A."/>
            <person name="Ishii H."/>
            <person name="Satoh N."/>
            <person name="Nishiyama T."/>
            <person name="Hasebe M."/>
            <person name="Maruyama T."/>
            <person name="Minagawa J."/>
            <person name="Obokata J."/>
            <person name="Shigenobu S."/>
        </authorList>
    </citation>
    <scope>NUCLEOTIDE SEQUENCE [LARGE SCALE GENOMIC DNA]</scope>
</reference>
<dbReference type="Proteomes" id="UP000735302">
    <property type="component" value="Unassembled WGS sequence"/>
</dbReference>
<gene>
    <name evidence="1" type="ORF">PoB_006837400</name>
</gene>
<protein>
    <submittedName>
        <fullName evidence="1">Uncharacterized protein</fullName>
    </submittedName>
</protein>
<proteinExistence type="predicted"/>
<accession>A0AAV4DCE4</accession>
<name>A0AAV4DCE4_9GAST</name>
<organism evidence="1 2">
    <name type="scientific">Plakobranchus ocellatus</name>
    <dbReference type="NCBI Taxonomy" id="259542"/>
    <lineage>
        <taxon>Eukaryota</taxon>
        <taxon>Metazoa</taxon>
        <taxon>Spiralia</taxon>
        <taxon>Lophotrochozoa</taxon>
        <taxon>Mollusca</taxon>
        <taxon>Gastropoda</taxon>
        <taxon>Heterobranchia</taxon>
        <taxon>Euthyneura</taxon>
        <taxon>Panpulmonata</taxon>
        <taxon>Sacoglossa</taxon>
        <taxon>Placobranchoidea</taxon>
        <taxon>Plakobranchidae</taxon>
        <taxon>Plakobranchus</taxon>
    </lineage>
</organism>
<evidence type="ECO:0000313" key="2">
    <source>
        <dbReference type="Proteomes" id="UP000735302"/>
    </source>
</evidence>
<evidence type="ECO:0000313" key="1">
    <source>
        <dbReference type="EMBL" id="GFO41869.1"/>
    </source>
</evidence>
<dbReference type="AlphaFoldDB" id="A0AAV4DCE4"/>
<sequence length="165" mass="18318">MNEEKVFKEIIEKLKCLMSDRAAVMKSFDSKMAVFKNELLGKESSTYFIFCNAHFLLGLSTAASVAAKVVEDELKATCTKLGRDASTSFNTFTSVILLRQLPTQLFAQPLKFLGLETMKRAGAGKNGLHSCHLKARHLHFQAFAATGLTTSSRMPLHYCITKMMS</sequence>
<comment type="caution">
    <text evidence="1">The sequence shown here is derived from an EMBL/GenBank/DDBJ whole genome shotgun (WGS) entry which is preliminary data.</text>
</comment>